<evidence type="ECO:0000256" key="4">
    <source>
        <dbReference type="ARBA" id="ARBA00005524"/>
    </source>
</evidence>
<gene>
    <name evidence="8" type="primary">apgM</name>
    <name evidence="8" type="ORF">PSM36_0077</name>
</gene>
<dbReference type="GO" id="GO:0046872">
    <property type="term" value="F:metal ion binding"/>
    <property type="evidence" value="ECO:0007669"/>
    <property type="project" value="InterPro"/>
</dbReference>
<dbReference type="GO" id="GO:0006096">
    <property type="term" value="P:glycolytic process"/>
    <property type="evidence" value="ECO:0007669"/>
    <property type="project" value="UniProtKB-KW"/>
</dbReference>
<dbReference type="NCBIfam" id="TIGR00306">
    <property type="entry name" value="apgM"/>
    <property type="match status" value="1"/>
</dbReference>
<evidence type="ECO:0000256" key="3">
    <source>
        <dbReference type="ARBA" id="ARBA00004921"/>
    </source>
</evidence>
<keyword evidence="5" id="KW-0324">Glycolysis</keyword>
<evidence type="ECO:0000256" key="5">
    <source>
        <dbReference type="ARBA" id="ARBA00023152"/>
    </source>
</evidence>
<evidence type="ECO:0000259" key="7">
    <source>
        <dbReference type="Pfam" id="PF01676"/>
    </source>
</evidence>
<dbReference type="InterPro" id="IPR017850">
    <property type="entry name" value="Alkaline_phosphatase_core_sf"/>
</dbReference>
<dbReference type="SUPFAM" id="SSF53649">
    <property type="entry name" value="Alkaline phosphatase-like"/>
    <property type="match status" value="1"/>
</dbReference>
<proteinExistence type="inferred from homology"/>
<accession>A0A1R3SR78</accession>
<dbReference type="Pfam" id="PF10143">
    <property type="entry name" value="PhosphMutase"/>
    <property type="match status" value="1"/>
</dbReference>
<dbReference type="PANTHER" id="PTHR31209:SF4">
    <property type="entry name" value="2,3-BISPHOSPHOGLYCERATE-INDEPENDENT PHOSPHOGLYCERATE MUTASE"/>
    <property type="match status" value="1"/>
</dbReference>
<dbReference type="NCBIfam" id="TIGR02535">
    <property type="entry name" value="hyp_Hser_kinase"/>
    <property type="match status" value="1"/>
</dbReference>
<dbReference type="InterPro" id="IPR042253">
    <property type="entry name" value="Pglycerate_mutase_ApgM_sf"/>
</dbReference>
<evidence type="ECO:0000256" key="2">
    <source>
        <dbReference type="ARBA" id="ARBA00002315"/>
    </source>
</evidence>
<dbReference type="EC" id="5.4.2.12" evidence="8"/>
<dbReference type="Gene3D" id="3.40.720.10">
    <property type="entry name" value="Alkaline Phosphatase, subunit A"/>
    <property type="match status" value="1"/>
</dbReference>
<organism evidence="8 9">
    <name type="scientific">Proteiniphilum saccharofermentans</name>
    <dbReference type="NCBI Taxonomy" id="1642647"/>
    <lineage>
        <taxon>Bacteria</taxon>
        <taxon>Pseudomonadati</taxon>
        <taxon>Bacteroidota</taxon>
        <taxon>Bacteroidia</taxon>
        <taxon>Bacteroidales</taxon>
        <taxon>Dysgonomonadaceae</taxon>
        <taxon>Proteiniphilum</taxon>
    </lineage>
</organism>
<sequence>MKYIIILGDGMADEPIASLGNKTTIQAAATPYIDLLARKGRNGLLHTVPEGFAPGSEIANLSVMGYDVASVYEGRGVLEAASMGVDILPGEMGMRCNLVCLEGELLKNHSAGHISTPEAAELIRSLDSKLGNDIFSFYPGVSYRHLLKMKGGDKRLRCTPPHDIPEKPFRAHLIQPDDEEARPTAEALNRLIFASQEILADHPINKKRIVEGKSPANSIWPWSPGFRPKMKPFNEMFPIKSGAVISAVDLIRGIGVYAGLEVIMVEGATGLYDTNYEGKAEAALRALKEKDFVYLHIEASDEAGHEGDVPLKVKTIEYLDARIVKTIYEEILQWDEPVTIAILPDHPTPCAIRTHTREPIPFLIYHRDIEPDSVQVYDEFAAKEGSYGLLYGDQFMKAVFG</sequence>
<feature type="domain" description="Metalloenzyme" evidence="7">
    <location>
        <begin position="1"/>
        <end position="386"/>
    </location>
</feature>
<dbReference type="PANTHER" id="PTHR31209">
    <property type="entry name" value="COFACTOR-INDEPENDENT PHOSPHOGLYCERATE MUTASE"/>
    <property type="match status" value="1"/>
</dbReference>
<dbReference type="CDD" id="cd16011">
    <property type="entry name" value="iPGM_like"/>
    <property type="match status" value="1"/>
</dbReference>
<evidence type="ECO:0000256" key="1">
    <source>
        <dbReference type="ARBA" id="ARBA00000370"/>
    </source>
</evidence>
<comment type="similarity">
    <text evidence="4">Belongs to the BPG-independent phosphoglycerate mutase family. A-PGAM subfamily.</text>
</comment>
<evidence type="ECO:0000256" key="6">
    <source>
        <dbReference type="ARBA" id="ARBA00023235"/>
    </source>
</evidence>
<dbReference type="EMBL" id="LT605205">
    <property type="protein sequence ID" value="SCD18913.1"/>
    <property type="molecule type" value="Genomic_DNA"/>
</dbReference>
<protein>
    <submittedName>
        <fullName evidence="8">Phosphoglycerate mutase</fullName>
        <ecNumber evidence="8">5.4.2.12</ecNumber>
    </submittedName>
</protein>
<dbReference type="Gene3D" id="3.30.70.2130">
    <property type="entry name" value="Metalloenzyme domain"/>
    <property type="match status" value="1"/>
</dbReference>
<evidence type="ECO:0000313" key="9">
    <source>
        <dbReference type="Proteomes" id="UP000187464"/>
    </source>
</evidence>
<dbReference type="PIRSF" id="PIRSF006392">
    <property type="entry name" value="IPGAM_arch"/>
    <property type="match status" value="1"/>
</dbReference>
<dbReference type="Pfam" id="PF01676">
    <property type="entry name" value="Metalloenzyme"/>
    <property type="match status" value="1"/>
</dbReference>
<dbReference type="GO" id="GO:0004619">
    <property type="term" value="F:phosphoglycerate mutase activity"/>
    <property type="evidence" value="ECO:0007669"/>
    <property type="project" value="UniProtKB-EC"/>
</dbReference>
<evidence type="ECO:0000313" key="8">
    <source>
        <dbReference type="EMBL" id="SCD18913.1"/>
    </source>
</evidence>
<dbReference type="InterPro" id="IPR006124">
    <property type="entry name" value="Metalloenzyme"/>
</dbReference>
<name>A0A1R3SR78_9BACT</name>
<dbReference type="KEGG" id="psac:PSM36_0077"/>
<comment type="catalytic activity">
    <reaction evidence="1">
        <text>(2R)-2-phosphoglycerate = (2R)-3-phosphoglycerate</text>
        <dbReference type="Rhea" id="RHEA:15901"/>
        <dbReference type="ChEBI" id="CHEBI:58272"/>
        <dbReference type="ChEBI" id="CHEBI:58289"/>
        <dbReference type="EC" id="5.4.2.12"/>
    </reaction>
</comment>
<dbReference type="Proteomes" id="UP000187464">
    <property type="component" value="Chromosome I"/>
</dbReference>
<dbReference type="AlphaFoldDB" id="A0A1R3SR78"/>
<reference evidence="8 9" key="1">
    <citation type="submission" date="2016-08" db="EMBL/GenBank/DDBJ databases">
        <authorList>
            <person name="Seilhamer J.J."/>
        </authorList>
    </citation>
    <scope>NUCLEOTIDE SEQUENCE [LARGE SCALE GENOMIC DNA]</scope>
    <source>
        <strain evidence="8">M3/6</strain>
    </source>
</reference>
<comment type="pathway">
    <text evidence="3">Carbohydrate degradation.</text>
</comment>
<keyword evidence="9" id="KW-1185">Reference proteome</keyword>
<dbReference type="NCBIfam" id="NF003242">
    <property type="entry name" value="PRK04200.1"/>
    <property type="match status" value="1"/>
</dbReference>
<keyword evidence="6 8" id="KW-0413">Isomerase</keyword>
<comment type="function">
    <text evidence="2">Catalyzes the interconversion of 2-phosphoglycerate and 3-phosphoglycerate.</text>
</comment>
<dbReference type="STRING" id="1642647.PSM36_0077"/>
<dbReference type="InterPro" id="IPR023665">
    <property type="entry name" value="ApgAM_prokaryotes"/>
</dbReference>
<dbReference type="InterPro" id="IPR004456">
    <property type="entry name" value="Pglycerate_mutase_ApgM"/>
</dbReference>
<dbReference type="RefSeq" id="WP_076928306.1">
    <property type="nucleotide sequence ID" value="NZ_LT605205.1"/>
</dbReference>